<gene>
    <name evidence="1" type="ORF">Pmani_023847</name>
</gene>
<protein>
    <submittedName>
        <fullName evidence="1">Uncharacterized protein</fullName>
    </submittedName>
</protein>
<dbReference type="Proteomes" id="UP001292094">
    <property type="component" value="Unassembled WGS sequence"/>
</dbReference>
<reference evidence="1" key="1">
    <citation type="submission" date="2023-11" db="EMBL/GenBank/DDBJ databases">
        <title>Genome assemblies of two species of porcelain crab, Petrolisthes cinctipes and Petrolisthes manimaculis (Anomura: Porcellanidae).</title>
        <authorList>
            <person name="Angst P."/>
        </authorList>
    </citation>
    <scope>NUCLEOTIDE SEQUENCE</scope>
    <source>
        <strain evidence="1">PB745_02</strain>
        <tissue evidence="1">Gill</tissue>
    </source>
</reference>
<organism evidence="1 2">
    <name type="scientific">Petrolisthes manimaculis</name>
    <dbReference type="NCBI Taxonomy" id="1843537"/>
    <lineage>
        <taxon>Eukaryota</taxon>
        <taxon>Metazoa</taxon>
        <taxon>Ecdysozoa</taxon>
        <taxon>Arthropoda</taxon>
        <taxon>Crustacea</taxon>
        <taxon>Multicrustacea</taxon>
        <taxon>Malacostraca</taxon>
        <taxon>Eumalacostraca</taxon>
        <taxon>Eucarida</taxon>
        <taxon>Decapoda</taxon>
        <taxon>Pleocyemata</taxon>
        <taxon>Anomura</taxon>
        <taxon>Galatheoidea</taxon>
        <taxon>Porcellanidae</taxon>
        <taxon>Petrolisthes</taxon>
    </lineage>
</organism>
<evidence type="ECO:0000313" key="1">
    <source>
        <dbReference type="EMBL" id="KAK4304213.1"/>
    </source>
</evidence>
<keyword evidence="2" id="KW-1185">Reference proteome</keyword>
<evidence type="ECO:0000313" key="2">
    <source>
        <dbReference type="Proteomes" id="UP001292094"/>
    </source>
</evidence>
<dbReference type="EMBL" id="JAWZYT010002464">
    <property type="protein sequence ID" value="KAK4304213.1"/>
    <property type="molecule type" value="Genomic_DNA"/>
</dbReference>
<comment type="caution">
    <text evidence="1">The sequence shown here is derived from an EMBL/GenBank/DDBJ whole genome shotgun (WGS) entry which is preliminary data.</text>
</comment>
<proteinExistence type="predicted"/>
<dbReference type="AlphaFoldDB" id="A0AAE1P9A4"/>
<accession>A0AAE1P9A4</accession>
<sequence length="94" mass="10613">MTYSSVVEGKEDSEQLAILSPVGVRGFTVQGRRWGGMCGVGRDRKVVGLNEDYYRRNGENGKKGGREEGERCRLGEKWWDEAEGERSSDGDRRQ</sequence>
<name>A0AAE1P9A4_9EUCA</name>